<dbReference type="CDD" id="cd09212">
    <property type="entry name" value="PUB"/>
    <property type="match status" value="1"/>
</dbReference>
<evidence type="ECO:0000313" key="3">
    <source>
        <dbReference type="Proteomes" id="UP000515908"/>
    </source>
</evidence>
<feature type="domain" description="PUB" evidence="1">
    <location>
        <begin position="17"/>
        <end position="88"/>
    </location>
</feature>
<sequence>MDEAFSKLPRETQHHILEALSSVFRKLLANLLLHFDEPKFRTVKCDNKALLRHTQSVPEDFVNQMFSAIGFRKRENTWVFEGTMETLHEADAAFTAIENKHTEDNHWTVPTTSTDRIVETMKSERERILEQIRKDRIAPDKEEPLVDNSKLFCEEDYRAADPLKETVRKTLLNTGRIRNCFFDACDFTTRKMIHGCVYECGQGCTHQCIEAHWHLITRNIMYSYIAHISEDGTKVLHLGTEFGYQYNSTPGTPNFRKTLCFSAKQVTESGALVKMEHPNKAVTNCLYCNVVLISLLV</sequence>
<evidence type="ECO:0000259" key="1">
    <source>
        <dbReference type="Pfam" id="PF09409"/>
    </source>
</evidence>
<protein>
    <submittedName>
        <fullName evidence="2">PUB domain containing protein, putative</fullName>
    </submittedName>
</protein>
<dbReference type="InterPro" id="IPR036339">
    <property type="entry name" value="PUB-like_dom_sf"/>
</dbReference>
<dbReference type="Gene3D" id="1.20.58.2190">
    <property type="match status" value="1"/>
</dbReference>
<dbReference type="EMBL" id="LR877161">
    <property type="protein sequence ID" value="CAD2220411.1"/>
    <property type="molecule type" value="Genomic_DNA"/>
</dbReference>
<dbReference type="SUPFAM" id="SSF143503">
    <property type="entry name" value="PUG domain-like"/>
    <property type="match status" value="1"/>
</dbReference>
<name>A0A7G2CNB4_9TRYP</name>
<gene>
    <name evidence="2" type="ORF">ADEAN_000792900</name>
</gene>
<organism evidence="2 3">
    <name type="scientific">Angomonas deanei</name>
    <dbReference type="NCBI Taxonomy" id="59799"/>
    <lineage>
        <taxon>Eukaryota</taxon>
        <taxon>Discoba</taxon>
        <taxon>Euglenozoa</taxon>
        <taxon>Kinetoplastea</taxon>
        <taxon>Metakinetoplastina</taxon>
        <taxon>Trypanosomatida</taxon>
        <taxon>Trypanosomatidae</taxon>
        <taxon>Strigomonadinae</taxon>
        <taxon>Angomonas</taxon>
    </lineage>
</organism>
<dbReference type="InterPro" id="IPR018997">
    <property type="entry name" value="PUB_domain"/>
</dbReference>
<accession>A0A7G2CNB4</accession>
<proteinExistence type="predicted"/>
<reference evidence="2 3" key="1">
    <citation type="submission" date="2020-08" db="EMBL/GenBank/DDBJ databases">
        <authorList>
            <person name="Newling K."/>
            <person name="Davey J."/>
            <person name="Forrester S."/>
        </authorList>
    </citation>
    <scope>NUCLEOTIDE SEQUENCE [LARGE SCALE GENOMIC DNA]</scope>
    <source>
        <strain evidence="3">Crithidia deanei Carvalho (ATCC PRA-265)</strain>
    </source>
</reference>
<dbReference type="VEuPathDB" id="TriTrypDB:ADEAN_000792900"/>
<dbReference type="Pfam" id="PF09409">
    <property type="entry name" value="PUB"/>
    <property type="match status" value="1"/>
</dbReference>
<dbReference type="OrthoDB" id="336240at2759"/>
<evidence type="ECO:0000313" key="2">
    <source>
        <dbReference type="EMBL" id="CAD2220411.1"/>
    </source>
</evidence>
<dbReference type="AlphaFoldDB" id="A0A7G2CNB4"/>
<keyword evidence="3" id="KW-1185">Reference proteome</keyword>
<dbReference type="Proteomes" id="UP000515908">
    <property type="component" value="Chromosome 17"/>
</dbReference>